<dbReference type="AlphaFoldDB" id="A0A9X2FYW4"/>
<dbReference type="EMBL" id="JAMYXC010000260">
    <property type="protein sequence ID" value="MCP1170048.1"/>
    <property type="molecule type" value="Genomic_DNA"/>
</dbReference>
<evidence type="ECO:0000313" key="2">
    <source>
        <dbReference type="EMBL" id="MCP1170048.1"/>
    </source>
</evidence>
<feature type="region of interest" description="Disordered" evidence="1">
    <location>
        <begin position="98"/>
        <end position="159"/>
    </location>
</feature>
<feature type="compositionally biased region" description="Low complexity" evidence="1">
    <location>
        <begin position="66"/>
        <end position="78"/>
    </location>
</feature>
<sequence length="159" mass="16125">MDVLKPAAQPAALALAPDRAERAAPSSAAAPRADLPPVTRMGATSSTAPRPPDQLGLGLVQAARLADTAPASPSDPAPKGTLKPWGIAILPDSEAIAARREAEAEAETNAEAARQDEARVSTAHASEARKTRPPAPFETAPFDAPPPIGVETDAPPAPG</sequence>
<protein>
    <submittedName>
        <fullName evidence="2">Uncharacterized protein</fullName>
    </submittedName>
</protein>
<organism evidence="2 3">
    <name type="scientific">Limimaricola litoreus</name>
    <dbReference type="NCBI Taxonomy" id="2955316"/>
    <lineage>
        <taxon>Bacteria</taxon>
        <taxon>Pseudomonadati</taxon>
        <taxon>Pseudomonadota</taxon>
        <taxon>Alphaproteobacteria</taxon>
        <taxon>Rhodobacterales</taxon>
        <taxon>Paracoccaceae</taxon>
        <taxon>Limimaricola</taxon>
    </lineage>
</organism>
<feature type="compositionally biased region" description="Low complexity" evidence="1">
    <location>
        <begin position="1"/>
        <end position="37"/>
    </location>
</feature>
<feature type="region of interest" description="Disordered" evidence="1">
    <location>
        <begin position="1"/>
        <end position="86"/>
    </location>
</feature>
<evidence type="ECO:0000256" key="1">
    <source>
        <dbReference type="SAM" id="MobiDB-lite"/>
    </source>
</evidence>
<comment type="caution">
    <text evidence="2">The sequence shown here is derived from an EMBL/GenBank/DDBJ whole genome shotgun (WGS) entry which is preliminary data.</text>
</comment>
<accession>A0A9X2FYW4</accession>
<gene>
    <name evidence="2" type="ORF">NHG85_16215</name>
</gene>
<evidence type="ECO:0000313" key="3">
    <source>
        <dbReference type="Proteomes" id="UP001139477"/>
    </source>
</evidence>
<dbReference type="Proteomes" id="UP001139477">
    <property type="component" value="Unassembled WGS sequence"/>
</dbReference>
<dbReference type="RefSeq" id="WP_253334300.1">
    <property type="nucleotide sequence ID" value="NZ_JAMYXC010000260.1"/>
</dbReference>
<proteinExistence type="predicted"/>
<name>A0A9X2FYW4_9RHOB</name>
<keyword evidence="3" id="KW-1185">Reference proteome</keyword>
<reference evidence="2" key="1">
    <citation type="submission" date="2022-06" db="EMBL/GenBank/DDBJ databases">
        <title>Limimaricola sediminis sp. nov., isolated from an intertidal sediment.</title>
        <authorList>
            <person name="Shao X."/>
        </authorList>
    </citation>
    <scope>NUCLEOTIDE SEQUENCE</scope>
    <source>
        <strain evidence="2">ASW11-118</strain>
    </source>
</reference>